<evidence type="ECO:0000256" key="3">
    <source>
        <dbReference type="ARBA" id="ARBA00022692"/>
    </source>
</evidence>
<dbReference type="InterPro" id="IPR003593">
    <property type="entry name" value="AAA+_ATPase"/>
</dbReference>
<dbReference type="Pfam" id="PF00664">
    <property type="entry name" value="ABC_membrane"/>
    <property type="match status" value="1"/>
</dbReference>
<name>A0A9W6D5U4_9BACT</name>
<evidence type="ECO:0000256" key="1">
    <source>
        <dbReference type="ARBA" id="ARBA00004651"/>
    </source>
</evidence>
<feature type="domain" description="ABC transmembrane type-1" evidence="10">
    <location>
        <begin position="24"/>
        <end position="310"/>
    </location>
</feature>
<feature type="transmembrane region" description="Helical" evidence="8">
    <location>
        <begin position="167"/>
        <end position="187"/>
    </location>
</feature>
<reference evidence="11" key="1">
    <citation type="submission" date="2022-12" db="EMBL/GenBank/DDBJ databases">
        <title>Reference genome sequencing for broad-spectrum identification of bacterial and archaeal isolates by mass spectrometry.</title>
        <authorList>
            <person name="Sekiguchi Y."/>
            <person name="Tourlousse D.M."/>
        </authorList>
    </citation>
    <scope>NUCLEOTIDE SEQUENCE</scope>
    <source>
        <strain evidence="11">ASRB1</strain>
    </source>
</reference>
<dbReference type="SUPFAM" id="SSF90123">
    <property type="entry name" value="ABC transporter transmembrane region"/>
    <property type="match status" value="1"/>
</dbReference>
<comment type="caution">
    <text evidence="11">The sequence shown here is derived from an EMBL/GenBank/DDBJ whole genome shotgun (WGS) entry which is preliminary data.</text>
</comment>
<evidence type="ECO:0000256" key="7">
    <source>
        <dbReference type="ARBA" id="ARBA00023136"/>
    </source>
</evidence>
<dbReference type="CDD" id="cd18564">
    <property type="entry name" value="ABC_6TM_exporter_like"/>
    <property type="match status" value="1"/>
</dbReference>
<keyword evidence="6 8" id="KW-1133">Transmembrane helix</keyword>
<dbReference type="PANTHER" id="PTHR43394">
    <property type="entry name" value="ATP-DEPENDENT PERMEASE MDL1, MITOCHONDRIAL"/>
    <property type="match status" value="1"/>
</dbReference>
<evidence type="ECO:0000256" key="6">
    <source>
        <dbReference type="ARBA" id="ARBA00022989"/>
    </source>
</evidence>
<dbReference type="InterPro" id="IPR027417">
    <property type="entry name" value="P-loop_NTPase"/>
</dbReference>
<dbReference type="FunFam" id="3.40.50.300:FF:000287">
    <property type="entry name" value="Multidrug ABC transporter ATP-binding protein"/>
    <property type="match status" value="1"/>
</dbReference>
<evidence type="ECO:0000256" key="5">
    <source>
        <dbReference type="ARBA" id="ARBA00022840"/>
    </source>
</evidence>
<dbReference type="EMBL" id="BSDR01000001">
    <property type="protein sequence ID" value="GLI34812.1"/>
    <property type="molecule type" value="Genomic_DNA"/>
</dbReference>
<accession>A0A9W6D5U4</accession>
<dbReference type="InterPro" id="IPR036640">
    <property type="entry name" value="ABC1_TM_sf"/>
</dbReference>
<keyword evidence="5" id="KW-0067">ATP-binding</keyword>
<feature type="transmembrane region" description="Helical" evidence="8">
    <location>
        <begin position="250"/>
        <end position="271"/>
    </location>
</feature>
<evidence type="ECO:0000256" key="4">
    <source>
        <dbReference type="ARBA" id="ARBA00022741"/>
    </source>
</evidence>
<dbReference type="InterPro" id="IPR039421">
    <property type="entry name" value="Type_1_exporter"/>
</dbReference>
<evidence type="ECO:0000313" key="11">
    <source>
        <dbReference type="EMBL" id="GLI34812.1"/>
    </source>
</evidence>
<comment type="subcellular location">
    <subcellularLocation>
        <location evidence="1">Cell membrane</location>
        <topology evidence="1">Multi-pass membrane protein</topology>
    </subcellularLocation>
</comment>
<dbReference type="GO" id="GO:0016887">
    <property type="term" value="F:ATP hydrolysis activity"/>
    <property type="evidence" value="ECO:0007669"/>
    <property type="project" value="InterPro"/>
</dbReference>
<dbReference type="Pfam" id="PF00005">
    <property type="entry name" value="ABC_tran"/>
    <property type="match status" value="1"/>
</dbReference>
<evidence type="ECO:0000313" key="12">
    <source>
        <dbReference type="Proteomes" id="UP001144372"/>
    </source>
</evidence>
<dbReference type="SMART" id="SM00382">
    <property type="entry name" value="AAA"/>
    <property type="match status" value="1"/>
</dbReference>
<dbReference type="InterPro" id="IPR011527">
    <property type="entry name" value="ABC1_TM_dom"/>
</dbReference>
<dbReference type="GO" id="GO:0005524">
    <property type="term" value="F:ATP binding"/>
    <property type="evidence" value="ECO:0007669"/>
    <property type="project" value="UniProtKB-KW"/>
</dbReference>
<evidence type="ECO:0000259" key="9">
    <source>
        <dbReference type="PROSITE" id="PS50893"/>
    </source>
</evidence>
<dbReference type="AlphaFoldDB" id="A0A9W6D5U4"/>
<dbReference type="RefSeq" id="WP_281794226.1">
    <property type="nucleotide sequence ID" value="NZ_BSDR01000001.1"/>
</dbReference>
<organism evidence="11 12">
    <name type="scientific">Desulforhabdus amnigena</name>
    <dbReference type="NCBI Taxonomy" id="40218"/>
    <lineage>
        <taxon>Bacteria</taxon>
        <taxon>Pseudomonadati</taxon>
        <taxon>Thermodesulfobacteriota</taxon>
        <taxon>Syntrophobacteria</taxon>
        <taxon>Syntrophobacterales</taxon>
        <taxon>Syntrophobacteraceae</taxon>
        <taxon>Desulforhabdus</taxon>
    </lineage>
</organism>
<dbReference type="Proteomes" id="UP001144372">
    <property type="component" value="Unassembled WGS sequence"/>
</dbReference>
<sequence>MIRKVMPYLLPYRLPFLFALTQVFLMSACEILKPWPIKIVIDNVLGNKPIPWEFAAGFSHQTILILSCLGLVMIYLILGGITLLNNYTTIRIGQRMVNDLRRDIYSHLQRLSLAFHSRRQVGDLMYRVTADTYAIQSLTMNGVFPIVTAAALLGGMFFVMVKIDWQLTLLSLAVVPALFVTISLLSGRISTAATLARQQESEVYSIVQRGMSAMRIVQAFTKEEDEHRKFMTASDLSLDASLRLYTLQTFYSGVINVVMALGTAFVVWVGARHVLSGSLTVGEIVVFTTYLASLYAPINTISQTWGIIQGAKVGVQRVFEILDVERDIKEGHRTFPREGAKGEVAWEAVSFEYMPGQPILKKIDLHVQPGQRVAIVGPTGVGKSTMVSLLPRFYEPQAGRVLIDGTDIREFQTKSLRQQIAMVLQPPLVFPISVRENIAYGRPEATLEEVIEAARLARIHESIDRLPNKYDTVIGEQGATLSEGERQRITIARAILRNAPILILDEPTSSVDAETEALIMEGLNQLTRGRTTFIIAHRLSTVRQADVIIVVKGGEIVEKGDFEELVKGQGPFASLYRSQFSLEE</sequence>
<dbReference type="PANTHER" id="PTHR43394:SF1">
    <property type="entry name" value="ATP-BINDING CASSETTE SUB-FAMILY B MEMBER 10, MITOCHONDRIAL"/>
    <property type="match status" value="1"/>
</dbReference>
<feature type="domain" description="ABC transporter" evidence="9">
    <location>
        <begin position="344"/>
        <end position="578"/>
    </location>
</feature>
<feature type="transmembrane region" description="Helical" evidence="8">
    <location>
        <begin position="63"/>
        <end position="87"/>
    </location>
</feature>
<evidence type="ECO:0000259" key="10">
    <source>
        <dbReference type="PROSITE" id="PS50929"/>
    </source>
</evidence>
<keyword evidence="3 8" id="KW-0812">Transmembrane</keyword>
<keyword evidence="4" id="KW-0547">Nucleotide-binding</keyword>
<feature type="transmembrane region" description="Helical" evidence="8">
    <location>
        <begin position="142"/>
        <end position="161"/>
    </location>
</feature>
<dbReference type="PROSITE" id="PS51257">
    <property type="entry name" value="PROKAR_LIPOPROTEIN"/>
    <property type="match status" value="1"/>
</dbReference>
<dbReference type="GO" id="GO:0015421">
    <property type="term" value="F:ABC-type oligopeptide transporter activity"/>
    <property type="evidence" value="ECO:0007669"/>
    <property type="project" value="TreeGrafter"/>
</dbReference>
<evidence type="ECO:0000256" key="8">
    <source>
        <dbReference type="SAM" id="Phobius"/>
    </source>
</evidence>
<dbReference type="PROSITE" id="PS50893">
    <property type="entry name" value="ABC_TRANSPORTER_2"/>
    <property type="match status" value="1"/>
</dbReference>
<proteinExistence type="predicted"/>
<dbReference type="Gene3D" id="3.40.50.300">
    <property type="entry name" value="P-loop containing nucleotide triphosphate hydrolases"/>
    <property type="match status" value="1"/>
</dbReference>
<dbReference type="Gene3D" id="1.20.1560.10">
    <property type="entry name" value="ABC transporter type 1, transmembrane domain"/>
    <property type="match status" value="1"/>
</dbReference>
<keyword evidence="2" id="KW-0813">Transport</keyword>
<dbReference type="PROSITE" id="PS50929">
    <property type="entry name" value="ABC_TM1F"/>
    <property type="match status" value="1"/>
</dbReference>
<dbReference type="InterPro" id="IPR003439">
    <property type="entry name" value="ABC_transporter-like_ATP-bd"/>
</dbReference>
<dbReference type="GO" id="GO:0005886">
    <property type="term" value="C:plasma membrane"/>
    <property type="evidence" value="ECO:0007669"/>
    <property type="project" value="UniProtKB-SubCell"/>
</dbReference>
<dbReference type="SUPFAM" id="SSF52540">
    <property type="entry name" value="P-loop containing nucleoside triphosphate hydrolases"/>
    <property type="match status" value="1"/>
</dbReference>
<keyword evidence="12" id="KW-1185">Reference proteome</keyword>
<gene>
    <name evidence="11" type="ORF">DAMNIGENAA_22450</name>
</gene>
<protein>
    <submittedName>
        <fullName evidence="11">Protein-tyrosine-phosphatase</fullName>
    </submittedName>
</protein>
<keyword evidence="7 8" id="KW-0472">Membrane</keyword>
<evidence type="ECO:0000256" key="2">
    <source>
        <dbReference type="ARBA" id="ARBA00022448"/>
    </source>
</evidence>